<dbReference type="AlphaFoldDB" id="A0A1M7HV36"/>
<gene>
    <name evidence="2" type="ORF">SAMN04488057_10169</name>
</gene>
<feature type="chain" id="PRO_5012048397" description="Outer membrane protein beta-barrel domain-containing protein" evidence="1">
    <location>
        <begin position="26"/>
        <end position="189"/>
    </location>
</feature>
<evidence type="ECO:0008006" key="4">
    <source>
        <dbReference type="Google" id="ProtNLM"/>
    </source>
</evidence>
<accession>A0A1M7HV36</accession>
<evidence type="ECO:0000313" key="2">
    <source>
        <dbReference type="EMBL" id="SHM32269.1"/>
    </source>
</evidence>
<sequence length="189" mass="20607">MSFKLNSAIIGTLVLALAFSFDCSAQTEVEKFTARNSVYLEIGGNAGQYAFNYGGLIYQKRAFKVIGSVGFSLWAEPIEGPTIWNPAIPLEVSTLFGAKKHHLEFGVGITPFLQAGVNSSWESGNLVQSKGASHLGAILPIRVGYRYQKPEGGFFFRVGYTPFFAMPNKTREDWAFQSVFAGLGLGVSF</sequence>
<dbReference type="EMBL" id="FRCY01000001">
    <property type="protein sequence ID" value="SHM32269.1"/>
    <property type="molecule type" value="Genomic_DNA"/>
</dbReference>
<name>A0A1M7HV36_9BACT</name>
<proteinExistence type="predicted"/>
<feature type="signal peptide" evidence="1">
    <location>
        <begin position="1"/>
        <end position="25"/>
    </location>
</feature>
<dbReference type="STRING" id="388280.SAMN04488057_10169"/>
<keyword evidence="1" id="KW-0732">Signal</keyword>
<organism evidence="2 3">
    <name type="scientific">Cyclobacterium lianum</name>
    <dbReference type="NCBI Taxonomy" id="388280"/>
    <lineage>
        <taxon>Bacteria</taxon>
        <taxon>Pseudomonadati</taxon>
        <taxon>Bacteroidota</taxon>
        <taxon>Cytophagia</taxon>
        <taxon>Cytophagales</taxon>
        <taxon>Cyclobacteriaceae</taxon>
        <taxon>Cyclobacterium</taxon>
    </lineage>
</organism>
<dbReference type="OrthoDB" id="966005at2"/>
<evidence type="ECO:0000256" key="1">
    <source>
        <dbReference type="SAM" id="SignalP"/>
    </source>
</evidence>
<dbReference type="RefSeq" id="WP_143155867.1">
    <property type="nucleotide sequence ID" value="NZ_FRCY01000001.1"/>
</dbReference>
<keyword evidence="3" id="KW-1185">Reference proteome</keyword>
<dbReference type="Proteomes" id="UP000184513">
    <property type="component" value="Unassembled WGS sequence"/>
</dbReference>
<evidence type="ECO:0000313" key="3">
    <source>
        <dbReference type="Proteomes" id="UP000184513"/>
    </source>
</evidence>
<reference evidence="2 3" key="1">
    <citation type="submission" date="2016-11" db="EMBL/GenBank/DDBJ databases">
        <authorList>
            <person name="Jaros S."/>
            <person name="Januszkiewicz K."/>
            <person name="Wedrychowicz H."/>
        </authorList>
    </citation>
    <scope>NUCLEOTIDE SEQUENCE [LARGE SCALE GENOMIC DNA]</scope>
    <source>
        <strain evidence="2 3">CGMCC 1.6102</strain>
    </source>
</reference>
<protein>
    <recommendedName>
        <fullName evidence="4">Outer membrane protein beta-barrel domain-containing protein</fullName>
    </recommendedName>
</protein>